<evidence type="ECO:0000256" key="10">
    <source>
        <dbReference type="RuleBase" id="RU004016"/>
    </source>
</evidence>
<evidence type="ECO:0000256" key="7">
    <source>
        <dbReference type="ARBA" id="ARBA00023316"/>
    </source>
</evidence>
<feature type="active site" evidence="8">
    <location>
        <position position="130"/>
    </location>
</feature>
<evidence type="ECO:0000256" key="1">
    <source>
        <dbReference type="ARBA" id="ARBA00003217"/>
    </source>
</evidence>
<keyword evidence="12" id="KW-0472">Membrane</keyword>
<evidence type="ECO:0000256" key="5">
    <source>
        <dbReference type="ARBA" id="ARBA00022960"/>
    </source>
</evidence>
<evidence type="ECO:0000256" key="3">
    <source>
        <dbReference type="ARBA" id="ARBA00022729"/>
    </source>
</evidence>
<dbReference type="Proteomes" id="UP000824123">
    <property type="component" value="Unassembled WGS sequence"/>
</dbReference>
<evidence type="ECO:0000256" key="4">
    <source>
        <dbReference type="ARBA" id="ARBA00022801"/>
    </source>
</evidence>
<keyword evidence="3 13" id="KW-0732">Signal</keyword>
<protein>
    <submittedName>
        <fullName evidence="15">D-alanyl-D-alanine carboxypeptidase</fullName>
    </submittedName>
</protein>
<keyword evidence="5" id="KW-0133">Cell shape</keyword>
<name>A0A9D1S483_9FIRM</name>
<sequence>MASSQTRTRVLAVLLALLLMLANAATALAYDSDHPEVLTDSDLVAASAILIDGHTGRVLYQKDPDTVRYPASTTKIMTLLLALENVDDLDATITIPKEANQYPEGSSLVGLYTGEEMTWRTLLNVFFICSGNDAGIAIAVLIAGSEEAFADMMNERAQEIGCTNTHFTNPHGFHDPDHYTTARDLAMIALEAMKNPEFRTIASTTNYTIPANNKRSEATTKWTKNQFIARNDPAMQYKYVYGTGIKTGYTSKAGQTFVGSATRDGVDLISVVLLSSTDGKWIDSIRLMEYGFATYKSYDPVALYNQSPLDVSVSDFASDDPSGGLVRLNISSSYTDPICATSEEIEAINSGFASMLSTNFTRELKAPVSEGEVMGTLTYTAPSGDKYYFTMTAANSVAAAPATDLPSIDELMQPDEAAGETTTSPLIWIVPLAAVIGVMLIMIAINNARTRSRRRSASRRSYGSYDPYRRRK</sequence>
<dbReference type="SUPFAM" id="SSF69189">
    <property type="entry name" value="Penicillin-binding protein associated domain"/>
    <property type="match status" value="1"/>
</dbReference>
<feature type="region of interest" description="Disordered" evidence="11">
    <location>
        <begin position="453"/>
        <end position="472"/>
    </location>
</feature>
<evidence type="ECO:0000256" key="12">
    <source>
        <dbReference type="SAM" id="Phobius"/>
    </source>
</evidence>
<feature type="active site" description="Acyl-ester intermediate" evidence="8">
    <location>
        <position position="72"/>
    </location>
</feature>
<evidence type="ECO:0000256" key="8">
    <source>
        <dbReference type="PIRSR" id="PIRSR618044-1"/>
    </source>
</evidence>
<comment type="caution">
    <text evidence="15">The sequence shown here is derived from an EMBL/GenBank/DDBJ whole genome shotgun (WGS) entry which is preliminary data.</text>
</comment>
<dbReference type="GO" id="GO:0006508">
    <property type="term" value="P:proteolysis"/>
    <property type="evidence" value="ECO:0007669"/>
    <property type="project" value="InterPro"/>
</dbReference>
<dbReference type="GO" id="GO:0008360">
    <property type="term" value="P:regulation of cell shape"/>
    <property type="evidence" value="ECO:0007669"/>
    <property type="project" value="UniProtKB-KW"/>
</dbReference>
<dbReference type="InterPro" id="IPR001967">
    <property type="entry name" value="Peptidase_S11_N"/>
</dbReference>
<dbReference type="PANTHER" id="PTHR21581">
    <property type="entry name" value="D-ALANYL-D-ALANINE CARBOXYPEPTIDASE"/>
    <property type="match status" value="1"/>
</dbReference>
<feature type="chain" id="PRO_5039549400" evidence="13">
    <location>
        <begin position="30"/>
        <end position="472"/>
    </location>
</feature>
<feature type="binding site" evidence="9">
    <location>
        <position position="246"/>
    </location>
    <ligand>
        <name>substrate</name>
    </ligand>
</feature>
<gene>
    <name evidence="15" type="ORF">IAC59_01220</name>
</gene>
<organism evidence="15 16">
    <name type="scientific">Candidatus Fimadaptatus faecigallinarum</name>
    <dbReference type="NCBI Taxonomy" id="2840814"/>
    <lineage>
        <taxon>Bacteria</taxon>
        <taxon>Bacillati</taxon>
        <taxon>Bacillota</taxon>
        <taxon>Clostridia</taxon>
        <taxon>Eubacteriales</taxon>
        <taxon>Candidatus Fimadaptatus</taxon>
    </lineage>
</organism>
<reference evidence="15" key="1">
    <citation type="submission" date="2020-10" db="EMBL/GenBank/DDBJ databases">
        <authorList>
            <person name="Gilroy R."/>
        </authorList>
    </citation>
    <scope>NUCLEOTIDE SEQUENCE</scope>
    <source>
        <strain evidence="15">ChiSxjej2B14-8506</strain>
    </source>
</reference>
<keyword evidence="4" id="KW-0378">Hydrolase</keyword>
<keyword evidence="12" id="KW-0812">Transmembrane</keyword>
<evidence type="ECO:0000256" key="11">
    <source>
        <dbReference type="SAM" id="MobiDB-lite"/>
    </source>
</evidence>
<keyword evidence="15" id="KW-0121">Carboxypeptidase</keyword>
<dbReference type="GO" id="GO:0009252">
    <property type="term" value="P:peptidoglycan biosynthetic process"/>
    <property type="evidence" value="ECO:0007669"/>
    <property type="project" value="UniProtKB-KW"/>
</dbReference>
<evidence type="ECO:0000256" key="2">
    <source>
        <dbReference type="ARBA" id="ARBA00007164"/>
    </source>
</evidence>
<evidence type="ECO:0000256" key="13">
    <source>
        <dbReference type="SAM" id="SignalP"/>
    </source>
</evidence>
<evidence type="ECO:0000256" key="9">
    <source>
        <dbReference type="PIRSR" id="PIRSR618044-2"/>
    </source>
</evidence>
<dbReference type="EMBL" id="DVNK01000009">
    <property type="protein sequence ID" value="HIU45863.1"/>
    <property type="molecule type" value="Genomic_DNA"/>
</dbReference>
<proteinExistence type="inferred from homology"/>
<reference evidence="15" key="2">
    <citation type="journal article" date="2021" name="PeerJ">
        <title>Extensive microbial diversity within the chicken gut microbiome revealed by metagenomics and culture.</title>
        <authorList>
            <person name="Gilroy R."/>
            <person name="Ravi A."/>
            <person name="Getino M."/>
            <person name="Pursley I."/>
            <person name="Horton D.L."/>
            <person name="Alikhan N.F."/>
            <person name="Baker D."/>
            <person name="Gharbi K."/>
            <person name="Hall N."/>
            <person name="Watson M."/>
            <person name="Adriaenssens E.M."/>
            <person name="Foster-Nyarko E."/>
            <person name="Jarju S."/>
            <person name="Secka A."/>
            <person name="Antonio M."/>
            <person name="Oren A."/>
            <person name="Chaudhuri R.R."/>
            <person name="La Ragione R."/>
            <person name="Hildebrand F."/>
            <person name="Pallen M.J."/>
        </authorList>
    </citation>
    <scope>NUCLEOTIDE SEQUENCE</scope>
    <source>
        <strain evidence="15">ChiSxjej2B14-8506</strain>
    </source>
</reference>
<evidence type="ECO:0000256" key="6">
    <source>
        <dbReference type="ARBA" id="ARBA00022984"/>
    </source>
</evidence>
<dbReference type="InterPro" id="IPR015956">
    <property type="entry name" value="Peniciliin-bd_prot_C_sf"/>
</dbReference>
<dbReference type="SUPFAM" id="SSF56601">
    <property type="entry name" value="beta-lactamase/transpeptidase-like"/>
    <property type="match status" value="1"/>
</dbReference>
<dbReference type="InterPro" id="IPR012338">
    <property type="entry name" value="Beta-lactam/transpept-like"/>
</dbReference>
<dbReference type="Pfam" id="PF00768">
    <property type="entry name" value="Peptidase_S11"/>
    <property type="match status" value="1"/>
</dbReference>
<keyword evidence="12" id="KW-1133">Transmembrane helix</keyword>
<dbReference type="PRINTS" id="PR00725">
    <property type="entry name" value="DADACBPTASE1"/>
</dbReference>
<feature type="signal peptide" evidence="13">
    <location>
        <begin position="1"/>
        <end position="29"/>
    </location>
</feature>
<feature type="active site" description="Proton acceptor" evidence="8">
    <location>
        <position position="75"/>
    </location>
</feature>
<evidence type="ECO:0000313" key="15">
    <source>
        <dbReference type="EMBL" id="HIU45863.1"/>
    </source>
</evidence>
<evidence type="ECO:0000313" key="16">
    <source>
        <dbReference type="Proteomes" id="UP000824123"/>
    </source>
</evidence>
<dbReference type="AlphaFoldDB" id="A0A9D1S483"/>
<comment type="function">
    <text evidence="1">Removes C-terminal D-alanyl residues from sugar-peptide cell wall precursors.</text>
</comment>
<accession>A0A9D1S483</accession>
<evidence type="ECO:0000259" key="14">
    <source>
        <dbReference type="Pfam" id="PF00768"/>
    </source>
</evidence>
<dbReference type="Gene3D" id="3.40.710.10">
    <property type="entry name" value="DD-peptidase/beta-lactamase superfamily"/>
    <property type="match status" value="1"/>
</dbReference>
<dbReference type="PANTHER" id="PTHR21581:SF33">
    <property type="entry name" value="D-ALANYL-D-ALANINE CARBOXYPEPTIDASE DACB"/>
    <property type="match status" value="1"/>
</dbReference>
<dbReference type="GO" id="GO:0009002">
    <property type="term" value="F:serine-type D-Ala-D-Ala carboxypeptidase activity"/>
    <property type="evidence" value="ECO:0007669"/>
    <property type="project" value="InterPro"/>
</dbReference>
<keyword evidence="7" id="KW-0961">Cell wall biogenesis/degradation</keyword>
<feature type="domain" description="Peptidase S11 D-alanyl-D-alanine carboxypeptidase A N-terminal" evidence="14">
    <location>
        <begin position="41"/>
        <end position="273"/>
    </location>
</feature>
<dbReference type="InterPro" id="IPR018044">
    <property type="entry name" value="Peptidase_S11"/>
</dbReference>
<comment type="similarity">
    <text evidence="2 10">Belongs to the peptidase S11 family.</text>
</comment>
<keyword evidence="6" id="KW-0573">Peptidoglycan synthesis</keyword>
<dbReference type="GO" id="GO:0071555">
    <property type="term" value="P:cell wall organization"/>
    <property type="evidence" value="ECO:0007669"/>
    <property type="project" value="UniProtKB-KW"/>
</dbReference>
<keyword evidence="15" id="KW-0645">Protease</keyword>
<feature type="transmembrane region" description="Helical" evidence="12">
    <location>
        <begin position="426"/>
        <end position="445"/>
    </location>
</feature>